<dbReference type="Proteomes" id="UP001160130">
    <property type="component" value="Unassembled WGS sequence"/>
</dbReference>
<evidence type="ECO:0000313" key="2">
    <source>
        <dbReference type="Proteomes" id="UP001160130"/>
    </source>
</evidence>
<accession>A0ABT6KW29</accession>
<comment type="caution">
    <text evidence="1">The sequence shown here is derived from an EMBL/GenBank/DDBJ whole genome shotgun (WGS) entry which is preliminary data.</text>
</comment>
<organism evidence="1 2">
    <name type="scientific">Mycolicibacterium frederiksbergense</name>
    <dbReference type="NCBI Taxonomy" id="117567"/>
    <lineage>
        <taxon>Bacteria</taxon>
        <taxon>Bacillati</taxon>
        <taxon>Actinomycetota</taxon>
        <taxon>Actinomycetes</taxon>
        <taxon>Mycobacteriales</taxon>
        <taxon>Mycobacteriaceae</taxon>
        <taxon>Mycolicibacterium</taxon>
    </lineage>
</organism>
<dbReference type="EMBL" id="JARXVE010000002">
    <property type="protein sequence ID" value="MDH6194923.1"/>
    <property type="molecule type" value="Genomic_DNA"/>
</dbReference>
<dbReference type="SUPFAM" id="SSF52833">
    <property type="entry name" value="Thioredoxin-like"/>
    <property type="match status" value="1"/>
</dbReference>
<protein>
    <submittedName>
        <fullName evidence="1">Dithiol-disulfide oxidoreductase (DUF899 family)</fullName>
    </submittedName>
</protein>
<sequence>MNTPPVVTAQEWHDARQRLLVKEKAHTRAGDALAAERRQMPWLAVQQPYTFDGPDGPVSLLDLFAGRRQLIVYRAFFEPGVYGWPEHACRGCSMLADHVGNLAHLNARDTTLVFVSRAPQPDIDRLKAAMGWDIPWYTITDTFDADFGVDEWHGTNAFIRNGAQVYRTYFVDNRGDEVFGNTWSYLDITALGRQEDWEESPDGYPQTPPYQWWNWHDEYERPAAPDEWNARVAAAQELFNADRGAS</sequence>
<dbReference type="InterPro" id="IPR036249">
    <property type="entry name" value="Thioredoxin-like_sf"/>
</dbReference>
<reference evidence="1 2" key="1">
    <citation type="submission" date="2023-04" db="EMBL/GenBank/DDBJ databases">
        <title>Forest soil microbial communities from Buena Vista Peninsula, Colon Province, Panama.</title>
        <authorList>
            <person name="Bouskill N."/>
        </authorList>
    </citation>
    <scope>NUCLEOTIDE SEQUENCE [LARGE SCALE GENOMIC DNA]</scope>
    <source>
        <strain evidence="1 2">AC80</strain>
    </source>
</reference>
<name>A0ABT6KW29_9MYCO</name>
<dbReference type="Pfam" id="PF05988">
    <property type="entry name" value="DUF899"/>
    <property type="match status" value="1"/>
</dbReference>
<proteinExistence type="predicted"/>
<gene>
    <name evidence="1" type="ORF">M2272_001552</name>
</gene>
<evidence type="ECO:0000313" key="1">
    <source>
        <dbReference type="EMBL" id="MDH6194923.1"/>
    </source>
</evidence>
<dbReference type="RefSeq" id="WP_280831565.1">
    <property type="nucleotide sequence ID" value="NZ_JARXVE010000002.1"/>
</dbReference>
<keyword evidence="2" id="KW-1185">Reference proteome</keyword>
<dbReference type="InterPro" id="IPR010296">
    <property type="entry name" value="DUF899_thioredox"/>
</dbReference>